<feature type="compositionally biased region" description="Low complexity" evidence="1">
    <location>
        <begin position="45"/>
        <end position="71"/>
    </location>
</feature>
<gene>
    <name evidence="3" type="ORF">BSIN_4962</name>
</gene>
<sequence>MTGTELAAKSEGIGMKRAFCAWFAGLAIGCAPFASSAREGAPDTAGAPAPGAAASAQSAADAAADNMQAAMRRGRDRVSARDFGALCSGTGDDTRALQAAVDSGSSVELPGGTCVVTDAIRVQPGQIVQGNGRGRTIVRVSARFRKSAPGVFYTPAMGPASNNREGPQFRDFKVTFEQPDTSSRAELNVYPPAFYLRNVPRFTMSDMQISQATVGIDMRGDSGGARIDNLEMSAYRVGIDIDGATDSVRISHLHFWPFDITQRQYAIWNAAAQVSIQSGRCDDIHVDNLLQYASQLKFIKTASGTTFGELSNLNLDSFGGLIVQGGSLAIASSIFSVGYRDYQAINMTGGYVRCSACVFAAVTPLARPMVQLSGPGGGYLQISNGHFRTWGDMTAIAASGTGWNTLILSGSQFETDANPRLSHPVVELGPNSQGTIVGNRIIGVGSGSGMFIDVATDENHVIANNVGVGWRFAFPPTSRRMTAFGNANGVDGGVPGNLHGDLTVDGGISHTGREVDKSYTFAMPADGQTVTFAAKSGSLVMAPKGDLRALRIQLPACAAQYDGAVVRYTSSKAVRALSVDASSGAVAGAATSLVPGTGNAYLCHGGNATWYRLY</sequence>
<dbReference type="Pfam" id="PF12708">
    <property type="entry name" value="Pect-lyase_RHGA_epim"/>
    <property type="match status" value="1"/>
</dbReference>
<dbReference type="SUPFAM" id="SSF51126">
    <property type="entry name" value="Pectin lyase-like"/>
    <property type="match status" value="1"/>
</dbReference>
<dbReference type="Gene3D" id="2.160.20.10">
    <property type="entry name" value="Single-stranded right-handed beta-helix, Pectin lyase-like"/>
    <property type="match status" value="1"/>
</dbReference>
<evidence type="ECO:0000256" key="1">
    <source>
        <dbReference type="SAM" id="MobiDB-lite"/>
    </source>
</evidence>
<dbReference type="Proteomes" id="UP000198460">
    <property type="component" value="Unassembled WGS sequence"/>
</dbReference>
<dbReference type="AlphaFoldDB" id="A0A238HDB1"/>
<proteinExistence type="predicted"/>
<dbReference type="EMBL" id="FXAN01000113">
    <property type="protein sequence ID" value="SMG02887.1"/>
    <property type="molecule type" value="Genomic_DNA"/>
</dbReference>
<evidence type="ECO:0000313" key="4">
    <source>
        <dbReference type="Proteomes" id="UP000198460"/>
    </source>
</evidence>
<dbReference type="InterPro" id="IPR011050">
    <property type="entry name" value="Pectin_lyase_fold/virulence"/>
</dbReference>
<dbReference type="InterPro" id="IPR012334">
    <property type="entry name" value="Pectin_lyas_fold"/>
</dbReference>
<feature type="domain" description="Rhamnogalacturonase A/B/Epimerase-like pectate lyase" evidence="2">
    <location>
        <begin position="78"/>
        <end position="243"/>
    </location>
</feature>
<evidence type="ECO:0000313" key="3">
    <source>
        <dbReference type="EMBL" id="SMG02887.1"/>
    </source>
</evidence>
<feature type="region of interest" description="Disordered" evidence="1">
    <location>
        <begin position="39"/>
        <end position="75"/>
    </location>
</feature>
<dbReference type="InterPro" id="IPR024535">
    <property type="entry name" value="RHGA/B-epi-like_pectate_lyase"/>
</dbReference>
<accession>A0A238HDB1</accession>
<protein>
    <recommendedName>
        <fullName evidence="2">Rhamnogalacturonase A/B/Epimerase-like pectate lyase domain-containing protein</fullName>
    </recommendedName>
</protein>
<reference evidence="3 4" key="1">
    <citation type="submission" date="2017-04" db="EMBL/GenBank/DDBJ databases">
        <authorList>
            <person name="Afonso C.L."/>
            <person name="Miller P.J."/>
            <person name="Scott M.A."/>
            <person name="Spackman E."/>
            <person name="Goraichik I."/>
            <person name="Dimitrov K.M."/>
            <person name="Suarez D.L."/>
            <person name="Swayne D.E."/>
        </authorList>
    </citation>
    <scope>NUCLEOTIDE SEQUENCE [LARGE SCALE GENOMIC DNA]</scope>
    <source>
        <strain evidence="3">LMG 28154</strain>
    </source>
</reference>
<evidence type="ECO:0000259" key="2">
    <source>
        <dbReference type="Pfam" id="PF12708"/>
    </source>
</evidence>
<organism evidence="3 4">
    <name type="scientific">Burkholderia singularis</name>
    <dbReference type="NCBI Taxonomy" id="1503053"/>
    <lineage>
        <taxon>Bacteria</taxon>
        <taxon>Pseudomonadati</taxon>
        <taxon>Pseudomonadota</taxon>
        <taxon>Betaproteobacteria</taxon>
        <taxon>Burkholderiales</taxon>
        <taxon>Burkholderiaceae</taxon>
        <taxon>Burkholderia</taxon>
        <taxon>pseudomallei group</taxon>
    </lineage>
</organism>
<name>A0A238HDB1_9BURK</name>